<keyword evidence="2" id="KW-1185">Reference proteome</keyword>
<dbReference type="EMBL" id="JAIVFQ010000014">
    <property type="protein sequence ID" value="MCC5599993.1"/>
    <property type="molecule type" value="Genomic_DNA"/>
</dbReference>
<protein>
    <submittedName>
        <fullName evidence="1">Uncharacterized protein</fullName>
    </submittedName>
</protein>
<gene>
    <name evidence="1" type="ORF">LC586_12315</name>
</gene>
<evidence type="ECO:0000313" key="2">
    <source>
        <dbReference type="Proteomes" id="UP001199525"/>
    </source>
</evidence>
<dbReference type="RefSeq" id="WP_229484812.1">
    <property type="nucleotide sequence ID" value="NZ_JAIVFQ010000014.1"/>
</dbReference>
<accession>A0ABS8I722</accession>
<dbReference type="Proteomes" id="UP001199525">
    <property type="component" value="Unassembled WGS sequence"/>
</dbReference>
<proteinExistence type="predicted"/>
<reference evidence="1 2" key="1">
    <citation type="journal article" date="2021" name="Microorganisms">
        <title>Genome Evolution of Filamentous Cyanobacterium Nostoc Species: From Facultative Symbiosis to Free Living.</title>
        <authorList>
            <person name="Huo D."/>
            <person name="Li H."/>
            <person name="Cai F."/>
            <person name="Guo X."/>
            <person name="Qiao Z."/>
            <person name="Wang W."/>
            <person name="Yu G."/>
            <person name="Li R."/>
        </authorList>
    </citation>
    <scope>NUCLEOTIDE SEQUENCE [LARGE SCALE GENOMIC DNA]</scope>
    <source>
        <strain evidence="1 2">CHAB 5714</strain>
    </source>
</reference>
<sequence>MMEQWHPKNRQYIALSAKTIALSAKTIALSVKTIALSAETIALSAKTIALLVETIALSADVSIMQGENSYSLLYIEGIRARFYAGTTNFSLPASPKAA</sequence>
<organism evidence="1 2">
    <name type="scientific">Nostoc favosum CHAB5714</name>
    <dbReference type="NCBI Taxonomy" id="2780399"/>
    <lineage>
        <taxon>Bacteria</taxon>
        <taxon>Bacillati</taxon>
        <taxon>Cyanobacteriota</taxon>
        <taxon>Cyanophyceae</taxon>
        <taxon>Nostocales</taxon>
        <taxon>Nostocaceae</taxon>
        <taxon>Nostoc</taxon>
        <taxon>Nostoc favosum</taxon>
    </lineage>
</organism>
<evidence type="ECO:0000313" key="1">
    <source>
        <dbReference type="EMBL" id="MCC5599993.1"/>
    </source>
</evidence>
<comment type="caution">
    <text evidence="1">The sequence shown here is derived from an EMBL/GenBank/DDBJ whole genome shotgun (WGS) entry which is preliminary data.</text>
</comment>
<name>A0ABS8I722_9NOSO</name>